<name>A0ACB9BHA8_CICIN</name>
<dbReference type="EMBL" id="CM042014">
    <property type="protein sequence ID" value="KAI3721729.1"/>
    <property type="molecule type" value="Genomic_DNA"/>
</dbReference>
<evidence type="ECO:0000313" key="1">
    <source>
        <dbReference type="EMBL" id="KAI3721729.1"/>
    </source>
</evidence>
<sequence length="171" mass="18999">MNGTIDAGEPSYTTGDTPNSEGGFTYGLEFFFVVLFLILVLSYGSYIYKRRMRSQSPIPLTTSFEATVDSDHDVTRLFQGLEDDVLATFPTFQYSDVRVLLKGETNTDSYADNYGSDCSICLADYKPADVIRLLPECGHLFHLSCIDTWLKVHPTCPVCRTSPLPSPADLT</sequence>
<reference evidence="1 2" key="2">
    <citation type="journal article" date="2022" name="Mol. Ecol. Resour.">
        <title>The genomes of chicory, endive, great burdock and yacon provide insights into Asteraceae paleo-polyploidization history and plant inulin production.</title>
        <authorList>
            <person name="Fan W."/>
            <person name="Wang S."/>
            <person name="Wang H."/>
            <person name="Wang A."/>
            <person name="Jiang F."/>
            <person name="Liu H."/>
            <person name="Zhao H."/>
            <person name="Xu D."/>
            <person name="Zhang Y."/>
        </authorList>
    </citation>
    <scope>NUCLEOTIDE SEQUENCE [LARGE SCALE GENOMIC DNA]</scope>
    <source>
        <strain evidence="2">cv. Punajuju</strain>
        <tissue evidence="1">Leaves</tissue>
    </source>
</reference>
<reference evidence="2" key="1">
    <citation type="journal article" date="2022" name="Mol. Ecol. Resour.">
        <title>The genomes of chicory, endive, great burdock and yacon provide insights into Asteraceae palaeo-polyploidization history and plant inulin production.</title>
        <authorList>
            <person name="Fan W."/>
            <person name="Wang S."/>
            <person name="Wang H."/>
            <person name="Wang A."/>
            <person name="Jiang F."/>
            <person name="Liu H."/>
            <person name="Zhao H."/>
            <person name="Xu D."/>
            <person name="Zhang Y."/>
        </authorList>
    </citation>
    <scope>NUCLEOTIDE SEQUENCE [LARGE SCALE GENOMIC DNA]</scope>
    <source>
        <strain evidence="2">cv. Punajuju</strain>
    </source>
</reference>
<proteinExistence type="predicted"/>
<comment type="caution">
    <text evidence="1">The sequence shown here is derived from an EMBL/GenBank/DDBJ whole genome shotgun (WGS) entry which is preliminary data.</text>
</comment>
<organism evidence="1 2">
    <name type="scientific">Cichorium intybus</name>
    <name type="common">Chicory</name>
    <dbReference type="NCBI Taxonomy" id="13427"/>
    <lineage>
        <taxon>Eukaryota</taxon>
        <taxon>Viridiplantae</taxon>
        <taxon>Streptophyta</taxon>
        <taxon>Embryophyta</taxon>
        <taxon>Tracheophyta</taxon>
        <taxon>Spermatophyta</taxon>
        <taxon>Magnoliopsida</taxon>
        <taxon>eudicotyledons</taxon>
        <taxon>Gunneridae</taxon>
        <taxon>Pentapetalae</taxon>
        <taxon>asterids</taxon>
        <taxon>campanulids</taxon>
        <taxon>Asterales</taxon>
        <taxon>Asteraceae</taxon>
        <taxon>Cichorioideae</taxon>
        <taxon>Cichorieae</taxon>
        <taxon>Cichoriinae</taxon>
        <taxon>Cichorium</taxon>
    </lineage>
</organism>
<dbReference type="Proteomes" id="UP001055811">
    <property type="component" value="Linkage Group LG06"/>
</dbReference>
<gene>
    <name evidence="1" type="ORF">L2E82_32747</name>
</gene>
<protein>
    <submittedName>
        <fullName evidence="1">Uncharacterized protein</fullName>
    </submittedName>
</protein>
<evidence type="ECO:0000313" key="2">
    <source>
        <dbReference type="Proteomes" id="UP001055811"/>
    </source>
</evidence>
<keyword evidence="2" id="KW-1185">Reference proteome</keyword>
<accession>A0ACB9BHA8</accession>